<evidence type="ECO:0000313" key="4">
    <source>
        <dbReference type="Proteomes" id="UP000256324"/>
    </source>
</evidence>
<comment type="caution">
    <text evidence="3">The sequence shown here is derived from an EMBL/GenBank/DDBJ whole genome shotgun (WGS) entry which is preliminary data.</text>
</comment>
<reference evidence="3 4" key="1">
    <citation type="submission" date="2017-09" db="EMBL/GenBank/DDBJ databases">
        <authorList>
            <person name="Bumgarner R.E."/>
        </authorList>
    </citation>
    <scope>NUCLEOTIDE SEQUENCE [LARGE SCALE GENOMIC DNA]</scope>
    <source>
        <strain evidence="3 4">T34998</strain>
    </source>
</reference>
<evidence type="ECO:0000313" key="3">
    <source>
        <dbReference type="EMBL" id="REB70693.1"/>
    </source>
</evidence>
<feature type="chain" id="PRO_5045069702" description="Lipoprotein" evidence="2">
    <location>
        <begin position="23"/>
        <end position="254"/>
    </location>
</feature>
<gene>
    <name evidence="3" type="ORF">CP880_02745</name>
</gene>
<feature type="compositionally biased region" description="Low complexity" evidence="1">
    <location>
        <begin position="30"/>
        <end position="49"/>
    </location>
</feature>
<feature type="region of interest" description="Disordered" evidence="1">
    <location>
        <begin position="30"/>
        <end position="58"/>
    </location>
</feature>
<proteinExistence type="predicted"/>
<keyword evidence="2" id="KW-0732">Signal</keyword>
<sequence>MPTTLMKTCLFGMAGVMTIGLAACGGNSSSTDTSASATSGRASATASQTPTEHKQSEALKRLSKDDFTKAISDRKIDNQTFTVVDSPQLATQVDQVTKVISQAKISPADCGTILKQSTTGVTSSEIKNVVAAVAGTQSAPIVVNFNAAMSNRQKKMYGAENEQFSKCGHVTMELQGHKTKTTMKVTPIKGYEAISKRASLYTTATSNDNGPEVPSYQAYVWLKDDQLIQTTAPDAKTAQSTLKSALDALGIAAK</sequence>
<feature type="signal peptide" evidence="2">
    <location>
        <begin position="1"/>
        <end position="22"/>
    </location>
</feature>
<dbReference type="EMBL" id="PCZS01000001">
    <property type="protein sequence ID" value="REB70693.1"/>
    <property type="molecule type" value="Genomic_DNA"/>
</dbReference>
<accession>A0ABX9IBC9</accession>
<organism evidence="3 4">
    <name type="scientific">Cutibacterium namnetense</name>
    <dbReference type="NCBI Taxonomy" id="1574624"/>
    <lineage>
        <taxon>Bacteria</taxon>
        <taxon>Bacillati</taxon>
        <taxon>Actinomycetota</taxon>
        <taxon>Actinomycetes</taxon>
        <taxon>Propionibacteriales</taxon>
        <taxon>Propionibacteriaceae</taxon>
        <taxon>Cutibacterium</taxon>
    </lineage>
</organism>
<evidence type="ECO:0008006" key="5">
    <source>
        <dbReference type="Google" id="ProtNLM"/>
    </source>
</evidence>
<dbReference type="RefSeq" id="WP_115938178.1">
    <property type="nucleotide sequence ID" value="NZ_PCZS01000001.1"/>
</dbReference>
<dbReference type="Proteomes" id="UP000256324">
    <property type="component" value="Unassembled WGS sequence"/>
</dbReference>
<name>A0ABX9IBC9_9ACTN</name>
<evidence type="ECO:0000256" key="1">
    <source>
        <dbReference type="SAM" id="MobiDB-lite"/>
    </source>
</evidence>
<protein>
    <recommendedName>
        <fullName evidence="5">Lipoprotein</fullName>
    </recommendedName>
</protein>
<evidence type="ECO:0000256" key="2">
    <source>
        <dbReference type="SAM" id="SignalP"/>
    </source>
</evidence>
<dbReference type="PROSITE" id="PS51257">
    <property type="entry name" value="PROKAR_LIPOPROTEIN"/>
    <property type="match status" value="1"/>
</dbReference>
<keyword evidence="4" id="KW-1185">Reference proteome</keyword>